<comment type="subcellular location">
    <subcellularLocation>
        <location evidence="11">Chromosome</location>
        <location evidence="11">Centromere</location>
        <location evidence="11">Kinetochore</location>
    </subcellularLocation>
    <subcellularLocation>
        <location evidence="11">Nucleus</location>
    </subcellularLocation>
</comment>
<evidence type="ECO:0000256" key="6">
    <source>
        <dbReference type="ARBA" id="ARBA00022838"/>
    </source>
</evidence>
<feature type="region of interest" description="Disordered" evidence="13">
    <location>
        <begin position="761"/>
        <end position="780"/>
    </location>
</feature>
<evidence type="ECO:0000256" key="10">
    <source>
        <dbReference type="ARBA" id="ARBA00023328"/>
    </source>
</evidence>
<feature type="compositionally biased region" description="Polar residues" evidence="13">
    <location>
        <begin position="20"/>
        <end position="57"/>
    </location>
</feature>
<dbReference type="PANTHER" id="PTHR10643:SF2">
    <property type="entry name" value="KINETOCHORE PROTEIN NDC80 HOMOLOG"/>
    <property type="match status" value="1"/>
</dbReference>
<protein>
    <recommendedName>
        <fullName evidence="11">Kinetochore protein NDC80</fullName>
    </recommendedName>
</protein>
<feature type="compositionally biased region" description="Polar residues" evidence="13">
    <location>
        <begin position="94"/>
        <end position="103"/>
    </location>
</feature>
<keyword evidence="6 11" id="KW-0995">Kinetochore</keyword>
<dbReference type="STRING" id="4909.A0A2U9R3B1"/>
<evidence type="ECO:0000256" key="4">
    <source>
        <dbReference type="ARBA" id="ARBA00022618"/>
    </source>
</evidence>
<dbReference type="OrthoDB" id="7459479at2759"/>
<feature type="domain" description="Kinetochore protein Ndc80 CH" evidence="14">
    <location>
        <begin position="165"/>
        <end position="308"/>
    </location>
</feature>
<dbReference type="EMBL" id="CP028774">
    <property type="protein sequence ID" value="AWU75646.1"/>
    <property type="molecule type" value="Genomic_DNA"/>
</dbReference>
<evidence type="ECO:0000256" key="1">
    <source>
        <dbReference type="ARBA" id="ARBA00007050"/>
    </source>
</evidence>
<gene>
    <name evidence="15" type="ORF">C5L36_0B08880</name>
</gene>
<keyword evidence="16" id="KW-1185">Reference proteome</keyword>
<dbReference type="FunFam" id="1.10.418.30:FF:000001">
    <property type="entry name" value="Probable kinetochore protein ndc80"/>
    <property type="match status" value="1"/>
</dbReference>
<evidence type="ECO:0000256" key="12">
    <source>
        <dbReference type="SAM" id="Coils"/>
    </source>
</evidence>
<keyword evidence="8 11" id="KW-0539">Nucleus</keyword>
<dbReference type="InterPro" id="IPR038273">
    <property type="entry name" value="Ndc80_sf"/>
</dbReference>
<dbReference type="VEuPathDB" id="FungiDB:C5L36_0B08880"/>
<evidence type="ECO:0000313" key="16">
    <source>
        <dbReference type="Proteomes" id="UP000249293"/>
    </source>
</evidence>
<evidence type="ECO:0000256" key="7">
    <source>
        <dbReference type="ARBA" id="ARBA00023054"/>
    </source>
</evidence>
<keyword evidence="9 11" id="KW-0131">Cell cycle</keyword>
<feature type="compositionally biased region" description="Polar residues" evidence="13">
    <location>
        <begin position="115"/>
        <end position="161"/>
    </location>
</feature>
<sequence>MNRERARDSGTGNGSLIGPGNTSRSRLLQRQDSFFSPITSSYSQSAVNRRMSLSNPKSMVRSPEKPEMSNERKKRRLSLVPNGNSLKLGAPRHANQTPASKRQSLLSNASAYTLNNTGTQVSSRKSTIPNTPSSARNTPTGRSVQNLVQSSITRSNLPTRRTNNRRESVQLPSSSGNITTSSSNRLYNGRKLRDPRPLKSHRFIENAQNELYEYLSSNKFDIDMRCQLSIKTLSQPTQKDFELIFQWLYKKLDPGYKFSRPSENEFYTLLKFLEYPYLETITKSQLSAVGSNWPAFLGMLHWMLRLVKDSLKLDELDIDSIQDSQSQSQSQSQSHNACSDERFDDLLITSEQSILNKLFISYALKSYKAFLAFGDDDYSEYFDEMNNEYAEYAEEIKRKCSLNKELYNNLRETYDNLVENLDLYDFQLKRGEALKVDVTNLQRHIEMFKDHQQKWQNTLDKLKLDLQNVNESINNSRREKQNIISDLESKGLTLKDIEDLHNEKDKLTDSLNHIDQTQKEIKIKIEEKNKELKSLFFETEAKINTYNQMIYRIFGFLNIPTLPQSSEYIINQINDGCLKSNLGCPPNDIIPQLSTLRSPLENLRLSIQTNTRSNQDSAFQLRQQIDDLNHSAMRFTNQLETLTDDVLLSDKKYAEVRERLEVDSSRMLLDIEEREDEIRNFTLEKERQKMLVERSWRNTEKDFKEFVERIKQRRTNLFVDITKTLDDVVNFKFDIGTELENIVNEVNNELKEHVDSSSVNHIDINRQDIAEEENDREEET</sequence>
<dbReference type="AlphaFoldDB" id="A0A2U9R3B1"/>
<keyword evidence="7 12" id="KW-0175">Coiled coil</keyword>
<keyword evidence="4 11" id="KW-0132">Cell division</keyword>
<feature type="region of interest" description="Disordered" evidence="13">
    <location>
        <begin position="1"/>
        <end position="103"/>
    </location>
</feature>
<proteinExistence type="inferred from homology"/>
<evidence type="ECO:0000259" key="14">
    <source>
        <dbReference type="Pfam" id="PF03801"/>
    </source>
</evidence>
<comment type="function">
    <text evidence="11">Acts as a component of the essential kinetochore-associated NDC80 complex, which is required for chromosome segregation and spindle checkpoint activity.</text>
</comment>
<organism evidence="15 16">
    <name type="scientific">Pichia kudriavzevii</name>
    <name type="common">Yeast</name>
    <name type="synonym">Issatchenkia orientalis</name>
    <dbReference type="NCBI Taxonomy" id="4909"/>
    <lineage>
        <taxon>Eukaryota</taxon>
        <taxon>Fungi</taxon>
        <taxon>Dikarya</taxon>
        <taxon>Ascomycota</taxon>
        <taxon>Saccharomycotina</taxon>
        <taxon>Pichiomycetes</taxon>
        <taxon>Pichiales</taxon>
        <taxon>Pichiaceae</taxon>
        <taxon>Pichia</taxon>
    </lineage>
</organism>
<reference evidence="15 16" key="1">
    <citation type="submission" date="2018-06" db="EMBL/GenBank/DDBJ databases">
        <title>Population genomics shows no distinction between pathogenic Candida krusei and environmental Pichia kudriavzevii: One species, four names.</title>
        <authorList>
            <person name="Douglass A.P."/>
            <person name="Offei B."/>
            <person name="Braun-Galleani S."/>
            <person name="Coughlan A.Y."/>
            <person name="Martos A."/>
            <person name="Ortiz-Merino R.A."/>
            <person name="Byrne K.P."/>
            <person name="Wolfe K.H."/>
        </authorList>
    </citation>
    <scope>NUCLEOTIDE SEQUENCE [LARGE SCALE GENOMIC DNA]</scope>
    <source>
        <strain evidence="15 16">CBS573</strain>
    </source>
</reference>
<evidence type="ECO:0000256" key="3">
    <source>
        <dbReference type="ARBA" id="ARBA00022454"/>
    </source>
</evidence>
<dbReference type="RefSeq" id="XP_029321123.1">
    <property type="nucleotide sequence ID" value="XM_029465264.1"/>
</dbReference>
<evidence type="ECO:0000256" key="9">
    <source>
        <dbReference type="ARBA" id="ARBA00023306"/>
    </source>
</evidence>
<dbReference type="GO" id="GO:0031262">
    <property type="term" value="C:Ndc80 complex"/>
    <property type="evidence" value="ECO:0007669"/>
    <property type="project" value="UniProtKB-UniRule"/>
</dbReference>
<dbReference type="PANTHER" id="PTHR10643">
    <property type="entry name" value="KINETOCHORE PROTEIN NDC80"/>
    <property type="match status" value="1"/>
</dbReference>
<dbReference type="KEGG" id="pkz:C5L36_0B08880"/>
<dbReference type="Proteomes" id="UP000249293">
    <property type="component" value="Chromosome 2"/>
</dbReference>
<feature type="region of interest" description="Disordered" evidence="13">
    <location>
        <begin position="115"/>
        <end position="195"/>
    </location>
</feature>
<dbReference type="GeneID" id="40383411"/>
<feature type="compositionally biased region" description="Low complexity" evidence="13">
    <location>
        <begin position="173"/>
        <end position="184"/>
    </location>
</feature>
<accession>A0A2U9R3B1</accession>
<comment type="subunit">
    <text evidence="2">Component of the NDC80 complex, which consists of NDC80, NUF2, SPC24 and SPC25.</text>
</comment>
<evidence type="ECO:0000256" key="2">
    <source>
        <dbReference type="ARBA" id="ARBA00011562"/>
    </source>
</evidence>
<keyword evidence="10 11" id="KW-0137">Centromere</keyword>
<dbReference type="Gene3D" id="1.10.418.30">
    <property type="entry name" value="Ncd80 complex, Ncd80 subunit"/>
    <property type="match status" value="1"/>
</dbReference>
<feature type="compositionally biased region" description="Acidic residues" evidence="13">
    <location>
        <begin position="770"/>
        <end position="780"/>
    </location>
</feature>
<evidence type="ECO:0000256" key="11">
    <source>
        <dbReference type="RuleBase" id="RU368072"/>
    </source>
</evidence>
<dbReference type="GO" id="GO:0005634">
    <property type="term" value="C:nucleus"/>
    <property type="evidence" value="ECO:0007669"/>
    <property type="project" value="UniProtKB-SubCell"/>
</dbReference>
<dbReference type="InterPro" id="IPR055260">
    <property type="entry name" value="Ndc80_CH"/>
</dbReference>
<dbReference type="GO" id="GO:0051301">
    <property type="term" value="P:cell division"/>
    <property type="evidence" value="ECO:0007669"/>
    <property type="project" value="UniProtKB-UniRule"/>
</dbReference>
<feature type="compositionally biased region" description="Basic and acidic residues" evidence="13">
    <location>
        <begin position="62"/>
        <end position="71"/>
    </location>
</feature>
<dbReference type="InterPro" id="IPR005550">
    <property type="entry name" value="Kinetochore_Ndc80"/>
</dbReference>
<evidence type="ECO:0000256" key="8">
    <source>
        <dbReference type="ARBA" id="ARBA00023242"/>
    </source>
</evidence>
<feature type="coiled-coil region" evidence="12">
    <location>
        <begin position="452"/>
        <end position="517"/>
    </location>
</feature>
<comment type="similarity">
    <text evidence="1 11">Belongs to the NDC80/HEC1 family.</text>
</comment>
<keyword evidence="3 11" id="KW-0158">Chromosome</keyword>
<evidence type="ECO:0000256" key="5">
    <source>
        <dbReference type="ARBA" id="ARBA00022776"/>
    </source>
</evidence>
<dbReference type="GO" id="GO:0051315">
    <property type="term" value="P:attachment of mitotic spindle microtubules to kinetochore"/>
    <property type="evidence" value="ECO:0007669"/>
    <property type="project" value="UniProtKB-UniRule"/>
</dbReference>
<dbReference type="Pfam" id="PF03801">
    <property type="entry name" value="Ndc80_HEC"/>
    <property type="match status" value="1"/>
</dbReference>
<keyword evidence="5 11" id="KW-0498">Mitosis</keyword>
<evidence type="ECO:0000256" key="13">
    <source>
        <dbReference type="SAM" id="MobiDB-lite"/>
    </source>
</evidence>
<evidence type="ECO:0000313" key="15">
    <source>
        <dbReference type="EMBL" id="AWU75646.1"/>
    </source>
</evidence>
<name>A0A2U9R3B1_PICKU</name>